<dbReference type="Proteomes" id="UP001432166">
    <property type="component" value="Chromosome"/>
</dbReference>
<proteinExistence type="inferred from homology"/>
<dbReference type="SUPFAM" id="SSF53686">
    <property type="entry name" value="Tryptophan synthase beta subunit-like PLP-dependent enzymes"/>
    <property type="match status" value="1"/>
</dbReference>
<sequence length="314" mass="33190">MTGPDTPEAATPDLGVLRPRLPSPLREVVDERFARRGVRLLLKRDDLIHPELIGNKWRKLAPNLRAAAGRTVLTFGGAYSNHLRATAAAGRLLGLPTVGVVRGQELADRPLNPSLARCAADGMRLHFVDRSTYRRKSEPTTLAALLRATACEDAYVVPEGGSNALAVRGCTALGEELGEHADVVALACGTGGTLAGLAGGLPPGRRALGIPVLKGGFLGADIRALQEEAFGGPRGDWSLDDRFHFGGYARTPPELDAFAADFEQRHDLPVERLYVAKSLYGLVTLAAEGAFPPGTTLAAVITGRPDSALPTART</sequence>
<organism evidence="5 6">
    <name type="scientific">Streptomyces tauricus</name>
    <dbReference type="NCBI Taxonomy" id="68274"/>
    <lineage>
        <taxon>Bacteria</taxon>
        <taxon>Bacillati</taxon>
        <taxon>Actinomycetota</taxon>
        <taxon>Actinomycetes</taxon>
        <taxon>Kitasatosporales</taxon>
        <taxon>Streptomycetaceae</taxon>
        <taxon>Streptomyces</taxon>
        <taxon>Streptomyces aurantiacus group</taxon>
    </lineage>
</organism>
<evidence type="ECO:0000313" key="6">
    <source>
        <dbReference type="Proteomes" id="UP001432166"/>
    </source>
</evidence>
<dbReference type="InterPro" id="IPR001926">
    <property type="entry name" value="TrpB-like_PALP"/>
</dbReference>
<evidence type="ECO:0000313" key="5">
    <source>
        <dbReference type="EMBL" id="WTP49569.1"/>
    </source>
</evidence>
<reference evidence="5" key="1">
    <citation type="submission" date="2022-10" db="EMBL/GenBank/DDBJ databases">
        <title>The complete genomes of actinobacterial strains from the NBC collection.</title>
        <authorList>
            <person name="Joergensen T.S."/>
            <person name="Alvarez Arevalo M."/>
            <person name="Sterndorff E.B."/>
            <person name="Faurdal D."/>
            <person name="Vuksanovic O."/>
            <person name="Mourched A.-S."/>
            <person name="Charusanti P."/>
            <person name="Shaw S."/>
            <person name="Blin K."/>
            <person name="Weber T."/>
        </authorList>
    </citation>
    <scope>NUCLEOTIDE SEQUENCE</scope>
    <source>
        <strain evidence="5">NBC_00189</strain>
    </source>
</reference>
<evidence type="ECO:0000256" key="2">
    <source>
        <dbReference type="ARBA" id="ARBA00008639"/>
    </source>
</evidence>
<comment type="cofactor">
    <cofactor evidence="1">
        <name>pyridoxal 5'-phosphate</name>
        <dbReference type="ChEBI" id="CHEBI:597326"/>
    </cofactor>
</comment>
<evidence type="ECO:0000259" key="4">
    <source>
        <dbReference type="Pfam" id="PF00291"/>
    </source>
</evidence>
<dbReference type="InterPro" id="IPR027278">
    <property type="entry name" value="ACCD_DCysDesulf"/>
</dbReference>
<accession>A0ABZ1JHR3</accession>
<dbReference type="PANTHER" id="PTHR43780:SF2">
    <property type="entry name" value="1-AMINOCYCLOPROPANE-1-CARBOXYLATE DEAMINASE-RELATED"/>
    <property type="match status" value="1"/>
</dbReference>
<evidence type="ECO:0000256" key="1">
    <source>
        <dbReference type="ARBA" id="ARBA00001933"/>
    </source>
</evidence>
<keyword evidence="6" id="KW-1185">Reference proteome</keyword>
<dbReference type="PIRSF" id="PIRSF006278">
    <property type="entry name" value="ACCD_DCysDesulf"/>
    <property type="match status" value="1"/>
</dbReference>
<dbReference type="RefSeq" id="WP_265648100.1">
    <property type="nucleotide sequence ID" value="NZ_CP108133.1"/>
</dbReference>
<comment type="similarity">
    <text evidence="2">Belongs to the ACC deaminase/D-cysteine desulfhydrase family.</text>
</comment>
<protein>
    <submittedName>
        <fullName evidence="5">Pyridoxal-phosphate dependent enzyme</fullName>
    </submittedName>
</protein>
<name>A0ABZ1JHR3_9ACTN</name>
<dbReference type="PANTHER" id="PTHR43780">
    <property type="entry name" value="1-AMINOCYCLOPROPANE-1-CARBOXYLATE DEAMINASE-RELATED"/>
    <property type="match status" value="1"/>
</dbReference>
<feature type="domain" description="Tryptophan synthase beta chain-like PALP" evidence="4">
    <location>
        <begin position="34"/>
        <end position="303"/>
    </location>
</feature>
<dbReference type="EMBL" id="CP108133">
    <property type="protein sequence ID" value="WTP49569.1"/>
    <property type="molecule type" value="Genomic_DNA"/>
</dbReference>
<dbReference type="Gene3D" id="3.40.50.1100">
    <property type="match status" value="2"/>
</dbReference>
<dbReference type="Pfam" id="PF00291">
    <property type="entry name" value="PALP"/>
    <property type="match status" value="1"/>
</dbReference>
<dbReference type="InterPro" id="IPR036052">
    <property type="entry name" value="TrpB-like_PALP_sf"/>
</dbReference>
<evidence type="ECO:0000256" key="3">
    <source>
        <dbReference type="ARBA" id="ARBA00022898"/>
    </source>
</evidence>
<gene>
    <name evidence="5" type="ORF">OG288_15425</name>
</gene>
<keyword evidence="3" id="KW-0663">Pyridoxal phosphate</keyword>